<feature type="domain" description="HTH araC/xylS-type" evidence="4">
    <location>
        <begin position="189"/>
        <end position="289"/>
    </location>
</feature>
<comment type="caution">
    <text evidence="5">The sequence shown here is derived from an EMBL/GenBank/DDBJ whole genome shotgun (WGS) entry which is preliminary data.</text>
</comment>
<dbReference type="OrthoDB" id="9802263at2"/>
<dbReference type="PANTHER" id="PTHR46796:SF12">
    <property type="entry name" value="HTH-TYPE DNA-BINDING TRANSCRIPTIONAL ACTIVATOR EUTR"/>
    <property type="match status" value="1"/>
</dbReference>
<protein>
    <submittedName>
        <fullName evidence="5">Helix-turn-helix domain-containing protein</fullName>
    </submittedName>
</protein>
<keyword evidence="3" id="KW-0804">Transcription</keyword>
<dbReference type="InterPro" id="IPR009057">
    <property type="entry name" value="Homeodomain-like_sf"/>
</dbReference>
<dbReference type="InterPro" id="IPR018062">
    <property type="entry name" value="HTH_AraC-typ_CS"/>
</dbReference>
<organism evidence="5 6">
    <name type="scientific">Azospirillum lipoferum</name>
    <dbReference type="NCBI Taxonomy" id="193"/>
    <lineage>
        <taxon>Bacteria</taxon>
        <taxon>Pseudomonadati</taxon>
        <taxon>Pseudomonadota</taxon>
        <taxon>Alphaproteobacteria</taxon>
        <taxon>Rhodospirillales</taxon>
        <taxon>Azospirillaceae</taxon>
        <taxon>Azospirillum</taxon>
    </lineage>
</organism>
<evidence type="ECO:0000256" key="1">
    <source>
        <dbReference type="ARBA" id="ARBA00023015"/>
    </source>
</evidence>
<evidence type="ECO:0000256" key="2">
    <source>
        <dbReference type="ARBA" id="ARBA00023125"/>
    </source>
</evidence>
<dbReference type="SMART" id="SM00342">
    <property type="entry name" value="HTH_ARAC"/>
    <property type="match status" value="1"/>
</dbReference>
<dbReference type="AlphaFoldDB" id="A0A5A9GPE7"/>
<proteinExistence type="predicted"/>
<name>A0A5A9GPE7_AZOLI</name>
<evidence type="ECO:0000256" key="3">
    <source>
        <dbReference type="ARBA" id="ARBA00023163"/>
    </source>
</evidence>
<keyword evidence="6" id="KW-1185">Reference proteome</keyword>
<dbReference type="EMBL" id="VTTN01000004">
    <property type="protein sequence ID" value="KAA0596316.1"/>
    <property type="molecule type" value="Genomic_DNA"/>
</dbReference>
<dbReference type="Gene3D" id="1.10.10.60">
    <property type="entry name" value="Homeodomain-like"/>
    <property type="match status" value="1"/>
</dbReference>
<gene>
    <name evidence="5" type="ORF">FZ942_13380</name>
</gene>
<dbReference type="GO" id="GO:0043565">
    <property type="term" value="F:sequence-specific DNA binding"/>
    <property type="evidence" value="ECO:0007669"/>
    <property type="project" value="InterPro"/>
</dbReference>
<reference evidence="5 6" key="1">
    <citation type="submission" date="2019-08" db="EMBL/GenBank/DDBJ databases">
        <authorList>
            <person name="Grouzdev D."/>
            <person name="Tikhonova E."/>
            <person name="Kravchenko I."/>
        </authorList>
    </citation>
    <scope>NUCLEOTIDE SEQUENCE [LARGE SCALE GENOMIC DNA]</scope>
    <source>
        <strain evidence="5 6">59b</strain>
    </source>
</reference>
<dbReference type="GO" id="GO:0003700">
    <property type="term" value="F:DNA-binding transcription factor activity"/>
    <property type="evidence" value="ECO:0007669"/>
    <property type="project" value="InterPro"/>
</dbReference>
<dbReference type="PANTHER" id="PTHR46796">
    <property type="entry name" value="HTH-TYPE TRANSCRIPTIONAL ACTIVATOR RHAS-RELATED"/>
    <property type="match status" value="1"/>
</dbReference>
<dbReference type="SUPFAM" id="SSF46689">
    <property type="entry name" value="Homeodomain-like"/>
    <property type="match status" value="1"/>
</dbReference>
<dbReference type="InterPro" id="IPR018060">
    <property type="entry name" value="HTH_AraC"/>
</dbReference>
<dbReference type="PROSITE" id="PS01124">
    <property type="entry name" value="HTH_ARAC_FAMILY_2"/>
    <property type="match status" value="1"/>
</dbReference>
<dbReference type="Pfam" id="PF12833">
    <property type="entry name" value="HTH_18"/>
    <property type="match status" value="1"/>
</dbReference>
<sequence length="292" mass="32419">MEFTQLSSGRFDGSLIDIRLDRMQILRDAANTALAKKGRAWDGSIVFSLPIEAQGEGRFAGRPLVFPACLVTDGQDLVELCTPKSLDLACIAVARSWLLEMAETQGRKLAAQRLRSRRSGLHGSTPTMRRLKHAVADVFADLPRLTQALDHAGSRAGLENALADLLLDTLSAEEGDPVSIATPQKKIADKARAYVMEHAERQPTIDDICRHVGVSRRKLQNCFHDAFGFSPTQFLRMMRLDGVRRELRAAGGPVSIGEIAARWGFWHWSRFAGEYRALYGELPSQTLRRPRA</sequence>
<keyword evidence="2" id="KW-0238">DNA-binding</keyword>
<evidence type="ECO:0000313" key="5">
    <source>
        <dbReference type="EMBL" id="KAA0596316.1"/>
    </source>
</evidence>
<dbReference type="Proteomes" id="UP000324927">
    <property type="component" value="Unassembled WGS sequence"/>
</dbReference>
<keyword evidence="1" id="KW-0805">Transcription regulation</keyword>
<accession>A0A5A9GPE7</accession>
<evidence type="ECO:0000259" key="4">
    <source>
        <dbReference type="PROSITE" id="PS01124"/>
    </source>
</evidence>
<evidence type="ECO:0000313" key="6">
    <source>
        <dbReference type="Proteomes" id="UP000324927"/>
    </source>
</evidence>
<dbReference type="InterPro" id="IPR050204">
    <property type="entry name" value="AraC_XylS_family_regulators"/>
</dbReference>
<dbReference type="PROSITE" id="PS00041">
    <property type="entry name" value="HTH_ARAC_FAMILY_1"/>
    <property type="match status" value="1"/>
</dbReference>